<evidence type="ECO:0000256" key="2">
    <source>
        <dbReference type="SAM" id="Phobius"/>
    </source>
</evidence>
<feature type="transmembrane region" description="Helical" evidence="2">
    <location>
        <begin position="194"/>
        <end position="215"/>
    </location>
</feature>
<evidence type="ECO:0008006" key="5">
    <source>
        <dbReference type="Google" id="ProtNLM"/>
    </source>
</evidence>
<feature type="compositionally biased region" description="Pro residues" evidence="1">
    <location>
        <begin position="435"/>
        <end position="444"/>
    </location>
</feature>
<name>A0A1H8S4X6_9ACTN</name>
<feature type="transmembrane region" description="Helical" evidence="2">
    <location>
        <begin position="258"/>
        <end position="280"/>
    </location>
</feature>
<protein>
    <recommendedName>
        <fullName evidence="5">ATP-binding protein</fullName>
    </recommendedName>
</protein>
<dbReference type="RefSeq" id="WP_075017965.1">
    <property type="nucleotide sequence ID" value="NZ_FODD01000039.1"/>
</dbReference>
<accession>A0A1H8S4X6</accession>
<sequence length="444" mass="44590">MGFCSIPVAGKLCDAAGAINFATDPGKAITDGIGAWIAKSAGEFAAACADLAAEGVNTTTRVDLNAGWFRDNYQMILPIGLVMMVATFCAQLVRAAFKRDTRALSQAFVGTASGVLFSFAAISVTTVALTATDALSDGLFAEAHTSIQTAVRRMVTVSEIGAMSGLGWLVPTFAAFGAAIGAVLFWCVMMVRKVGILVMVTLAPLAASGGGWEAARRWRRGWIEATATLIFSKLLMTIIFLLGISAMGRTQAADGMGALADCMSGIVIMLLVLLCPYAVFKFVHWASEGADAETIHRAGGTGAMMARQHTERAGRKAAAAMSGGAAGGAAAGAGSPQGPSQIPGQGPDGIAQINPTGSSSGHGHGQESGPSSSPAAASLAKAVQPHPTSPNDDTSQQPGGAPAPPDADWARVPGAGSGSSSSGSSGQPVSGSSAAPPPPSPTGT</sequence>
<keyword evidence="2" id="KW-1133">Transmembrane helix</keyword>
<feature type="transmembrane region" description="Helical" evidence="2">
    <location>
        <begin position="75"/>
        <end position="97"/>
    </location>
</feature>
<keyword evidence="2" id="KW-0812">Transmembrane</keyword>
<organism evidence="3 4">
    <name type="scientific">Actinacidiphila rubida</name>
    <dbReference type="NCBI Taxonomy" id="310780"/>
    <lineage>
        <taxon>Bacteria</taxon>
        <taxon>Bacillati</taxon>
        <taxon>Actinomycetota</taxon>
        <taxon>Actinomycetes</taxon>
        <taxon>Kitasatosporales</taxon>
        <taxon>Streptomycetaceae</taxon>
        <taxon>Actinacidiphila</taxon>
    </lineage>
</organism>
<dbReference type="AlphaFoldDB" id="A0A1H8S4X6"/>
<proteinExistence type="predicted"/>
<dbReference type="EMBL" id="FODD01000039">
    <property type="protein sequence ID" value="SEO73741.1"/>
    <property type="molecule type" value="Genomic_DNA"/>
</dbReference>
<dbReference type="Proteomes" id="UP000181951">
    <property type="component" value="Unassembled WGS sequence"/>
</dbReference>
<keyword evidence="2" id="KW-0472">Membrane</keyword>
<gene>
    <name evidence="3" type="ORF">SAMN05216267_103947</name>
</gene>
<feature type="region of interest" description="Disordered" evidence="1">
    <location>
        <begin position="307"/>
        <end position="444"/>
    </location>
</feature>
<feature type="transmembrane region" description="Helical" evidence="2">
    <location>
        <begin position="227"/>
        <end position="246"/>
    </location>
</feature>
<feature type="compositionally biased region" description="Low complexity" evidence="1">
    <location>
        <begin position="357"/>
        <end position="382"/>
    </location>
</feature>
<evidence type="ECO:0000313" key="4">
    <source>
        <dbReference type="Proteomes" id="UP000181951"/>
    </source>
</evidence>
<feature type="compositionally biased region" description="Low complexity" evidence="1">
    <location>
        <begin position="332"/>
        <end position="350"/>
    </location>
</feature>
<dbReference type="STRING" id="310780.SAMN05216267_103947"/>
<keyword evidence="4" id="KW-1185">Reference proteome</keyword>
<evidence type="ECO:0000256" key="1">
    <source>
        <dbReference type="SAM" id="MobiDB-lite"/>
    </source>
</evidence>
<evidence type="ECO:0000313" key="3">
    <source>
        <dbReference type="EMBL" id="SEO73741.1"/>
    </source>
</evidence>
<feature type="transmembrane region" description="Helical" evidence="2">
    <location>
        <begin position="109"/>
        <end position="131"/>
    </location>
</feature>
<reference evidence="3 4" key="1">
    <citation type="submission" date="2016-10" db="EMBL/GenBank/DDBJ databases">
        <authorList>
            <person name="de Groot N.N."/>
        </authorList>
    </citation>
    <scope>NUCLEOTIDE SEQUENCE [LARGE SCALE GENOMIC DNA]</scope>
    <source>
        <strain evidence="3 4">CGMCC 4.2026</strain>
    </source>
</reference>
<feature type="compositionally biased region" description="Low complexity" evidence="1">
    <location>
        <begin position="418"/>
        <end position="434"/>
    </location>
</feature>
<feature type="transmembrane region" description="Helical" evidence="2">
    <location>
        <begin position="166"/>
        <end position="187"/>
    </location>
</feature>
<dbReference type="OrthoDB" id="5181663at2"/>